<organism evidence="1">
    <name type="scientific">Dulem virus 42</name>
    <dbReference type="NCBI Taxonomy" id="3145760"/>
    <lineage>
        <taxon>Viruses</taxon>
        <taxon>Duplodnaviria</taxon>
        <taxon>Heunggongvirae</taxon>
        <taxon>Uroviricota</taxon>
        <taxon>Caudoviricetes</taxon>
    </lineage>
</organism>
<name>A0AAU8B7M5_9CAUD</name>
<reference evidence="1" key="1">
    <citation type="submission" date="2024-03" db="EMBL/GenBank/DDBJ databases">
        <title>Diverse circular DNA viruses in blood, oral, and fecal samples of captive lemurs.</title>
        <authorList>
            <person name="Paietta E.N."/>
            <person name="Kraberger S."/>
            <person name="Lund M.C."/>
            <person name="Custer J.M."/>
            <person name="Vargas K.M."/>
            <person name="Ehmke E.E."/>
            <person name="Yoder A.D."/>
            <person name="Varsani A."/>
        </authorList>
    </citation>
    <scope>NUCLEOTIDE SEQUENCE</scope>
    <source>
        <strain evidence="1">Duke_30FF_63</strain>
    </source>
</reference>
<accession>A0AAU8B7M5</accession>
<protein>
    <submittedName>
        <fullName evidence="1">Uncharacterized protein</fullName>
    </submittedName>
</protein>
<evidence type="ECO:0000313" key="1">
    <source>
        <dbReference type="EMBL" id="XCD08345.1"/>
    </source>
</evidence>
<proteinExistence type="predicted"/>
<sequence>MNNSELKDLSRLNIGNVPFKIKGSGNESSTISDITIDTSDGGVTIQTTLGDGTEGPSATLPLAGEDSAGLMSSEDKEKLNTLVATSAGGMHFIGTTSTVLYNGSTASTLVAASADSLLKSTGFINGDVVVYQNKEFAYCSGKWVELGDQSAISTLQTQMASANSSISALDSKVESY</sequence>
<dbReference type="EMBL" id="PP511876">
    <property type="protein sequence ID" value="XCD08345.1"/>
    <property type="molecule type" value="Genomic_DNA"/>
</dbReference>